<dbReference type="RefSeq" id="YP_762596.1">
    <property type="nucleotide sequence ID" value="NC_008364.1"/>
</dbReference>
<keyword evidence="2" id="KW-1185">Reference proteome</keyword>
<dbReference type="OrthoDB" id="16328at10239"/>
<accession>Q0GXU5</accession>
<protein>
    <recommendedName>
        <fullName evidence="3">HNH endonuclease</fullName>
    </recommendedName>
</protein>
<organism evidence="1 2">
    <name type="scientific">Lactococcus phage Q54</name>
    <dbReference type="NCBI Taxonomy" id="382685"/>
    <lineage>
        <taxon>Viruses</taxon>
        <taxon>Duplodnaviria</taxon>
        <taxon>Heunggongvirae</taxon>
        <taxon>Uroviricota</taxon>
        <taxon>Caudoviricetes</taxon>
        <taxon>Questintvirus</taxon>
        <taxon>Questintvirus Q54</taxon>
    </lineage>
</organism>
<evidence type="ECO:0008006" key="3">
    <source>
        <dbReference type="Google" id="ProtNLM"/>
    </source>
</evidence>
<evidence type="ECO:0000313" key="2">
    <source>
        <dbReference type="Proteomes" id="UP000001250"/>
    </source>
</evidence>
<dbReference type="EMBL" id="DQ490056">
    <property type="protein sequence ID" value="ABF22581.1"/>
    <property type="molecule type" value="Genomic_DNA"/>
</dbReference>
<evidence type="ECO:0000313" key="1">
    <source>
        <dbReference type="EMBL" id="ABF22581.1"/>
    </source>
</evidence>
<dbReference type="Proteomes" id="UP000001250">
    <property type="component" value="Segment"/>
</dbReference>
<dbReference type="GeneID" id="5130575"/>
<name>Q0GXU5_9CAUD</name>
<dbReference type="KEGG" id="vg:5130575"/>
<sequence length="103" mass="11976">MIVKYKQFYKTNKYGWLTKRAAIVDETPFCVDCRRYGIRLEVHHIFPINWQTDENGEKFIEVSNPYKELVNVPLEPLCHSCHMAREKGGDTLDIATLFVGGKL</sequence>
<reference evidence="1 2" key="1">
    <citation type="journal article" date="2006" name="J. Bacteriol.">
        <title>Genome sequence and global gene expression of Q54, a new phage species linking the 936 and c2 phage species of Lactococcus lactis.</title>
        <authorList>
            <person name="Fortier L.C."/>
            <person name="Bransi A."/>
            <person name="Moineau S."/>
        </authorList>
    </citation>
    <scope>NUCLEOTIDE SEQUENCE</scope>
</reference>
<proteinExistence type="predicted"/>